<dbReference type="InterPro" id="IPR045060">
    <property type="entry name" value="Phe-tRNA-ligase_IIc_bsu"/>
</dbReference>
<dbReference type="PROSITE" id="PS51450">
    <property type="entry name" value="LRR"/>
    <property type="match status" value="1"/>
</dbReference>
<dbReference type="InterPro" id="IPR005146">
    <property type="entry name" value="B3/B4_tRNA-bd"/>
</dbReference>
<dbReference type="Gene3D" id="3.80.10.10">
    <property type="entry name" value="Ribonuclease Inhibitor"/>
    <property type="match status" value="1"/>
</dbReference>
<accession>A0ABD6EHB7</accession>
<organism evidence="2 3">
    <name type="scientific">Gnathostoma spinigerum</name>
    <dbReference type="NCBI Taxonomy" id="75299"/>
    <lineage>
        <taxon>Eukaryota</taxon>
        <taxon>Metazoa</taxon>
        <taxon>Ecdysozoa</taxon>
        <taxon>Nematoda</taxon>
        <taxon>Chromadorea</taxon>
        <taxon>Rhabditida</taxon>
        <taxon>Spirurina</taxon>
        <taxon>Gnathostomatomorpha</taxon>
        <taxon>Gnathostomatoidea</taxon>
        <taxon>Gnathostomatidae</taxon>
        <taxon>Gnathostoma</taxon>
    </lineage>
</organism>
<dbReference type="InterPro" id="IPR020825">
    <property type="entry name" value="Phe-tRNA_synthase-like_B3/B4"/>
</dbReference>
<dbReference type="Proteomes" id="UP001608902">
    <property type="component" value="Unassembled WGS sequence"/>
</dbReference>
<evidence type="ECO:0000259" key="1">
    <source>
        <dbReference type="SMART" id="SM00873"/>
    </source>
</evidence>
<proteinExistence type="predicted"/>
<dbReference type="PANTHER" id="PTHR10947">
    <property type="entry name" value="PHENYLALANYL-TRNA SYNTHETASE BETA CHAIN AND LEUCINE-RICH REPEAT-CONTAINING PROTEIN 47"/>
    <property type="match status" value="1"/>
</dbReference>
<evidence type="ECO:0000313" key="2">
    <source>
        <dbReference type="EMBL" id="MFH4975952.1"/>
    </source>
</evidence>
<comment type="caution">
    <text evidence="2">The sequence shown here is derived from an EMBL/GenBank/DDBJ whole genome shotgun (WGS) entry which is preliminary data.</text>
</comment>
<evidence type="ECO:0000313" key="3">
    <source>
        <dbReference type="Proteomes" id="UP001608902"/>
    </source>
</evidence>
<dbReference type="SMART" id="SM00873">
    <property type="entry name" value="B3_4"/>
    <property type="match status" value="1"/>
</dbReference>
<dbReference type="SUPFAM" id="SSF52075">
    <property type="entry name" value="Outer arm dynein light chain 1"/>
    <property type="match status" value="1"/>
</dbReference>
<dbReference type="PANTHER" id="PTHR10947:SF3">
    <property type="entry name" value="LEUCINE-RICH REPEAT-CONTAINING PROTEIN 47"/>
    <property type="match status" value="1"/>
</dbReference>
<dbReference type="EMBL" id="JBGFUD010001216">
    <property type="protein sequence ID" value="MFH4975952.1"/>
    <property type="molecule type" value="Genomic_DNA"/>
</dbReference>
<dbReference type="Gene3D" id="3.50.40.10">
    <property type="entry name" value="Phenylalanyl-trna Synthetase, Chain B, domain 3"/>
    <property type="match status" value="1"/>
</dbReference>
<name>A0ABD6EHB7_9BILA</name>
<sequence length="384" mass="42975">MNLLSVFPNVFPGEEGTSSLQVLELNSNELSKVPDELIQLADHLRTLDLSQNWLTELPFPIAYLSKLKQLSLAVNSFKDKRFYKIANDKRSKPSTIIEYLKKKCPSKPTIDKSGKKAAAAADSVVSANVNHPQIIIHFGHNSFSVKRESEVVRLRPYLICCLLKNVLLDEDKLKNTLVIQNKLHDSICQKRVAASIALHDASKIKPPLLYTALEPEALILTPLHRHTAITGKQFVQALTTEAELMRKQQKRNMYSPLHKYLHLVEKMDLYPCTVDSTGLVISFAPVTNSELTKMTTETNDIFIEVSSGESQTLCREIMDELVRSLFVGGISSPLTVEQIKVVQHGGNLLTAYPDKNDLQLEGISVRRELKEETKASESSTAEDV</sequence>
<dbReference type="InterPro" id="IPR032675">
    <property type="entry name" value="LRR_dom_sf"/>
</dbReference>
<feature type="domain" description="B3/B4 tRNA-binding" evidence="1">
    <location>
        <begin position="154"/>
        <end position="328"/>
    </location>
</feature>
<reference evidence="2 3" key="1">
    <citation type="submission" date="2024-08" db="EMBL/GenBank/DDBJ databases">
        <title>Gnathostoma spinigerum genome.</title>
        <authorList>
            <person name="Gonzalez-Bertolin B."/>
            <person name="Monzon S."/>
            <person name="Zaballos A."/>
            <person name="Jimenez P."/>
            <person name="Dekumyoy P."/>
            <person name="Varona S."/>
            <person name="Cuesta I."/>
            <person name="Sumanam S."/>
            <person name="Adisakwattana P."/>
            <person name="Gasser R.B."/>
            <person name="Hernandez-Gonzalez A."/>
            <person name="Young N.D."/>
            <person name="Perteguer M.J."/>
        </authorList>
    </citation>
    <scope>NUCLEOTIDE SEQUENCE [LARGE SCALE GENOMIC DNA]</scope>
    <source>
        <strain evidence="2">AL3</strain>
        <tissue evidence="2">Liver</tissue>
    </source>
</reference>
<dbReference type="InterPro" id="IPR001611">
    <property type="entry name" value="Leu-rich_rpt"/>
</dbReference>
<keyword evidence="3" id="KW-1185">Reference proteome</keyword>
<gene>
    <name evidence="2" type="ORF">AB6A40_002661</name>
</gene>
<dbReference type="AlphaFoldDB" id="A0ABD6EHB7"/>
<protein>
    <recommendedName>
        <fullName evidence="1">B3/B4 tRNA-binding domain-containing protein</fullName>
    </recommendedName>
</protein>
<dbReference type="Pfam" id="PF13855">
    <property type="entry name" value="LRR_8"/>
    <property type="match status" value="1"/>
</dbReference>